<keyword evidence="5" id="KW-0406">Ion transport</keyword>
<keyword evidence="3" id="KW-0812">Transmembrane</keyword>
<feature type="compositionally biased region" description="Low complexity" evidence="9">
    <location>
        <begin position="163"/>
        <end position="173"/>
    </location>
</feature>
<dbReference type="Pfam" id="PF25372">
    <property type="entry name" value="DUF7885"/>
    <property type="match status" value="1"/>
</dbReference>
<feature type="domain" description="Cyclic nucleotide-binding" evidence="10">
    <location>
        <begin position="242"/>
        <end position="376"/>
    </location>
</feature>
<dbReference type="Gene3D" id="3.80.10.10">
    <property type="entry name" value="Ribonuclease Inhibitor"/>
    <property type="match status" value="4"/>
</dbReference>
<dbReference type="Pfam" id="PF12937">
    <property type="entry name" value="F-box-like"/>
    <property type="match status" value="1"/>
</dbReference>
<keyword evidence="6" id="KW-0472">Membrane</keyword>
<comment type="caution">
    <text evidence="12">The sequence shown here is derived from an EMBL/GenBank/DDBJ whole genome shotgun (WGS) entry which is preliminary data.</text>
</comment>
<protein>
    <recommendedName>
        <fullName evidence="14">Cyclic nucleotide-binding domain-containing protein</fullName>
    </recommendedName>
</protein>
<feature type="domain" description="Cyclic nucleotide-binding" evidence="10">
    <location>
        <begin position="27"/>
        <end position="144"/>
    </location>
</feature>
<evidence type="ECO:0000256" key="6">
    <source>
        <dbReference type="ARBA" id="ARBA00023136"/>
    </source>
</evidence>
<dbReference type="GO" id="GO:0005221">
    <property type="term" value="F:intracellularly cyclic nucleotide-activated monoatomic cation channel activity"/>
    <property type="evidence" value="ECO:0007669"/>
    <property type="project" value="InterPro"/>
</dbReference>
<evidence type="ECO:0008006" key="14">
    <source>
        <dbReference type="Google" id="ProtNLM"/>
    </source>
</evidence>
<evidence type="ECO:0000256" key="8">
    <source>
        <dbReference type="ARBA" id="ARBA00023303"/>
    </source>
</evidence>
<evidence type="ECO:0000313" key="12">
    <source>
        <dbReference type="EMBL" id="KAK2074123.1"/>
    </source>
</evidence>
<dbReference type="Proteomes" id="UP001217918">
    <property type="component" value="Unassembled WGS sequence"/>
</dbReference>
<feature type="region of interest" description="Disordered" evidence="9">
    <location>
        <begin position="159"/>
        <end position="189"/>
    </location>
</feature>
<dbReference type="PROSITE" id="PS00889">
    <property type="entry name" value="CNMP_BINDING_2"/>
    <property type="match status" value="1"/>
</dbReference>
<name>A0AAD9IAF1_9PEZI</name>
<comment type="subcellular location">
    <subcellularLocation>
        <location evidence="1">Membrane</location>
        <topology evidence="1">Multi-pass membrane protein</topology>
    </subcellularLocation>
</comment>
<feature type="compositionally biased region" description="Low complexity" evidence="9">
    <location>
        <begin position="678"/>
        <end position="688"/>
    </location>
</feature>
<evidence type="ECO:0000256" key="4">
    <source>
        <dbReference type="ARBA" id="ARBA00022989"/>
    </source>
</evidence>
<dbReference type="SUPFAM" id="SSF51206">
    <property type="entry name" value="cAMP-binding domain-like"/>
    <property type="match status" value="2"/>
</dbReference>
<evidence type="ECO:0000256" key="3">
    <source>
        <dbReference type="ARBA" id="ARBA00022692"/>
    </source>
</evidence>
<dbReference type="GO" id="GO:0016020">
    <property type="term" value="C:membrane"/>
    <property type="evidence" value="ECO:0007669"/>
    <property type="project" value="UniProtKB-SubCell"/>
</dbReference>
<feature type="domain" description="F-box" evidence="11">
    <location>
        <begin position="506"/>
        <end position="546"/>
    </location>
</feature>
<dbReference type="Gene3D" id="2.60.120.10">
    <property type="entry name" value="Jelly Rolls"/>
    <property type="match status" value="2"/>
</dbReference>
<keyword evidence="4" id="KW-1133">Transmembrane helix</keyword>
<dbReference type="InterPro" id="IPR057207">
    <property type="entry name" value="FBXL15_LRR"/>
</dbReference>
<evidence type="ECO:0000259" key="10">
    <source>
        <dbReference type="PROSITE" id="PS50042"/>
    </source>
</evidence>
<dbReference type="PROSITE" id="PS50042">
    <property type="entry name" value="CNMP_BINDING_3"/>
    <property type="match status" value="2"/>
</dbReference>
<evidence type="ECO:0000256" key="7">
    <source>
        <dbReference type="ARBA" id="ARBA00023286"/>
    </source>
</evidence>
<dbReference type="PANTHER" id="PTHR45638">
    <property type="entry name" value="CYCLIC NUCLEOTIDE-GATED CATION CHANNEL SUBUNIT A"/>
    <property type="match status" value="1"/>
</dbReference>
<keyword evidence="7" id="KW-1071">Ligand-gated ion channel</keyword>
<dbReference type="InterPro" id="IPR000595">
    <property type="entry name" value="cNMP-bd_dom"/>
</dbReference>
<accession>A0AAD9IAF1</accession>
<dbReference type="CDD" id="cd09917">
    <property type="entry name" value="F-box_SF"/>
    <property type="match status" value="1"/>
</dbReference>
<evidence type="ECO:0000256" key="9">
    <source>
        <dbReference type="SAM" id="MobiDB-lite"/>
    </source>
</evidence>
<dbReference type="PANTHER" id="PTHR45638:SF24">
    <property type="entry name" value="CYCLIC NUCLEOTIDE-BINDING DOMAIN PROTEIN (AFU_ORTHOLOGUE AFUA_2G03170)"/>
    <property type="match status" value="1"/>
</dbReference>
<dbReference type="GO" id="GO:0044877">
    <property type="term" value="F:protein-containing complex binding"/>
    <property type="evidence" value="ECO:0007669"/>
    <property type="project" value="TreeGrafter"/>
</dbReference>
<evidence type="ECO:0000259" key="11">
    <source>
        <dbReference type="PROSITE" id="PS50181"/>
    </source>
</evidence>
<reference evidence="12" key="1">
    <citation type="journal article" date="2023" name="Mol. Plant Microbe Interact.">
        <title>Elucidating the Obligate Nature and Biological Capacity of an Invasive Fungal Corn Pathogen.</title>
        <authorList>
            <person name="MacCready J.S."/>
            <person name="Roggenkamp E.M."/>
            <person name="Gdanetz K."/>
            <person name="Chilvers M.I."/>
        </authorList>
    </citation>
    <scope>NUCLEOTIDE SEQUENCE</scope>
    <source>
        <strain evidence="12">PM02</strain>
    </source>
</reference>
<dbReference type="InterPro" id="IPR050866">
    <property type="entry name" value="CNG_cation_channel"/>
</dbReference>
<evidence type="ECO:0000256" key="2">
    <source>
        <dbReference type="ARBA" id="ARBA00022448"/>
    </source>
</evidence>
<evidence type="ECO:0000313" key="13">
    <source>
        <dbReference type="Proteomes" id="UP001217918"/>
    </source>
</evidence>
<evidence type="ECO:0000256" key="5">
    <source>
        <dbReference type="ARBA" id="ARBA00023065"/>
    </source>
</evidence>
<dbReference type="InterPro" id="IPR018488">
    <property type="entry name" value="cNMP-bd_CS"/>
</dbReference>
<dbReference type="EMBL" id="JAQQPM010000007">
    <property type="protein sequence ID" value="KAK2074123.1"/>
    <property type="molecule type" value="Genomic_DNA"/>
</dbReference>
<dbReference type="InterPro" id="IPR036047">
    <property type="entry name" value="F-box-like_dom_sf"/>
</dbReference>
<feature type="region of interest" description="Disordered" evidence="9">
    <location>
        <begin position="678"/>
        <end position="714"/>
    </location>
</feature>
<keyword evidence="2" id="KW-0813">Transport</keyword>
<feature type="compositionally biased region" description="Gly residues" evidence="9">
    <location>
        <begin position="174"/>
        <end position="185"/>
    </location>
</feature>
<dbReference type="PROSITE" id="PS00888">
    <property type="entry name" value="CNMP_BINDING_1"/>
    <property type="match status" value="1"/>
</dbReference>
<dbReference type="SMART" id="SM00100">
    <property type="entry name" value="cNMP"/>
    <property type="match status" value="2"/>
</dbReference>
<dbReference type="InterPro" id="IPR032675">
    <property type="entry name" value="LRR_dom_sf"/>
</dbReference>
<organism evidence="12 13">
    <name type="scientific">Phyllachora maydis</name>
    <dbReference type="NCBI Taxonomy" id="1825666"/>
    <lineage>
        <taxon>Eukaryota</taxon>
        <taxon>Fungi</taxon>
        <taxon>Dikarya</taxon>
        <taxon>Ascomycota</taxon>
        <taxon>Pezizomycotina</taxon>
        <taxon>Sordariomycetes</taxon>
        <taxon>Sordariomycetidae</taxon>
        <taxon>Phyllachorales</taxon>
        <taxon>Phyllachoraceae</taxon>
        <taxon>Phyllachora</taxon>
    </lineage>
</organism>
<gene>
    <name evidence="12" type="ORF">P8C59_008353</name>
</gene>
<dbReference type="SUPFAM" id="SSF52047">
    <property type="entry name" value="RNI-like"/>
    <property type="match status" value="1"/>
</dbReference>
<dbReference type="InterPro" id="IPR006553">
    <property type="entry name" value="Leu-rich_rpt_Cys-con_subtyp"/>
</dbReference>
<sequence>MRPSPLTASTISDMPLDLVDRIRSFPLFLTAPDDFLVAIGRHLRPQVHAAHDHILTEGDEAKAMYWLVRGVVAVTSRDGEAVYAELKPGAFFGEIGVLMNIPRTATIIARTKCLLVVLKREDLHAELPQFPEMEQAIRQEAQERLAMIAKKRREMGVLPQAPAAAAASSSSMGTSGGGGGGGGGMIAREAAPGEVSTGNVGVLKEGVVVKTKKRKSPSPTAGSSALGSGIVNVRTTLMELPLFSTLPNDILHSLGLGAQPKTYPPFTDIIQQGTPGNEIFFIVRGEAEVIVEKSDEQAMRRPLPPRATRSLRVRPRLKQGQYFGEVSSLGLSKVRMATVRSITTVECLIIAGEALNELWERAPPELRRQVEETARTRYAAVPDGGDVDVDMLGAAQPITPTKQPALPAREHDDTQTPSDPDPYLSVDMENLRNRRRASLAPLTPQSDTSPGGMNGSKAHAGDLGSPLKFIASSSPPPSPFEDYPMPIKRPRTNLPRRPHQATADERQTAATVPDEILVSIFSHLDLTEMIRLRLVSTRYRRLLSESPRLCLSVDLCSVNRKVTDAAVVNVLAPFIGERPREIDISNCFHLTDQGFEALWRNCGRNVKVWKMRSVWDVSAGQILDMSENAKGLVEVDWSNCRKVGDNLLARVVGWIVPEPPPQMRGENGRSIVVMASSPQTRGGKRPQQQQPPPPPQTPEHKGGARRGPPPHLIMPPPGTVVGCPGLRRLNLSYCKHITDRSMAHLAAHASNRLESLTLTRCTSITDAGFQSWVPYRFSVLRHLCLADCTYLSDNSIIALVNAAKNLTHLDLSFCCALSDTATEVVALGLPMLRELRMAFCGSAVSDASLGCIALHLNELRGLSVRGCVRVTGVGVENVLEGCGRLEWIDVSQCKNLAGWLVGGGVARWGFDARGPASAPSHMAWQMPSARLIKPASQARGGKMGPGAVGGGLAVARSRTGRTLAAAGTGGPGPMMRPVVPPPGASAQRTRKPVRFLVEKGAVGLR</sequence>
<dbReference type="PROSITE" id="PS50181">
    <property type="entry name" value="FBOX"/>
    <property type="match status" value="1"/>
</dbReference>
<dbReference type="Pfam" id="PF00027">
    <property type="entry name" value="cNMP_binding"/>
    <property type="match status" value="2"/>
</dbReference>
<evidence type="ECO:0000256" key="1">
    <source>
        <dbReference type="ARBA" id="ARBA00004141"/>
    </source>
</evidence>
<dbReference type="AlphaFoldDB" id="A0AAD9IAF1"/>
<dbReference type="SUPFAM" id="SSF81383">
    <property type="entry name" value="F-box domain"/>
    <property type="match status" value="1"/>
</dbReference>
<proteinExistence type="predicted"/>
<dbReference type="InterPro" id="IPR001810">
    <property type="entry name" value="F-box_dom"/>
</dbReference>
<feature type="region of interest" description="Disordered" evidence="9">
    <location>
        <begin position="398"/>
        <end position="508"/>
    </location>
</feature>
<dbReference type="SMART" id="SM00367">
    <property type="entry name" value="LRR_CC"/>
    <property type="match status" value="8"/>
</dbReference>
<feature type="compositionally biased region" description="Basic residues" evidence="9">
    <location>
        <begin position="488"/>
        <end position="499"/>
    </location>
</feature>
<dbReference type="InterPro" id="IPR018490">
    <property type="entry name" value="cNMP-bd_dom_sf"/>
</dbReference>
<dbReference type="CDD" id="cd00038">
    <property type="entry name" value="CAP_ED"/>
    <property type="match status" value="2"/>
</dbReference>
<dbReference type="Pfam" id="PF16643">
    <property type="entry name" value="cNMPbd_u2"/>
    <property type="match status" value="1"/>
</dbReference>
<dbReference type="InterPro" id="IPR014710">
    <property type="entry name" value="RmlC-like_jellyroll"/>
</dbReference>
<dbReference type="FunFam" id="2.60.120.10:FF:000057">
    <property type="entry name" value="Cyclic nucleotide-binding domain protein"/>
    <property type="match status" value="1"/>
</dbReference>
<keyword evidence="8" id="KW-0407">Ion channel</keyword>
<keyword evidence="13" id="KW-1185">Reference proteome</keyword>